<dbReference type="EMBL" id="QEAP01000025">
    <property type="protein sequence ID" value="TPX77256.1"/>
    <property type="molecule type" value="Genomic_DNA"/>
</dbReference>
<sequence>METVYTLDVSAFTRRFSPRQLLENEEEVGLAISELDFAPHRLPEVTRATTPRYLLWQGRILQLDRNFESGRPNDSAHSKNVRLCVFLTDCVIFARPVDAFSSEADQRAQVTSVISFAGVEVVPQPNVGAFRNITTLVFDGTTSIQLSFSSSVERNELLSKLVPTQSGPASTERNAATMNSNVCVPLFDDIGMMDTASLMDEEQLLDVLTDAEIDDIIEKADSISKETESLIASSPILQNKAASRHFSEPPSDSEVVDLLKMAKNVEGILNLISQTNGGSNPKLHSSSSGIPLLAIHSHADSVETGILRARTVSETIDAKRVSSHAGAVSGGLKSPTKVQFNAAHKSASATISTDSRSFQAPISKSQTSDLNQRSRQESSTSSSKPPGSPISGYQKPWRHNSVSFSTQSSSSATADAATPAPHNEPSSDRLQTTAARQDAPPKHLQVAKNNTAHPQSPLPSRAILRNLSPAIARRKSAPSMTKGVDSQSDSEIEYANKKQPQKRVPVSKPKSKPSTPTTTTTSPVQTSRPTSPVKSGWNSSPSVTKPAQAMSPSPQRKRSSSSTRTSVSQPSNRNESTVSRNQQSAPKTQQTHSVSFENVHEAEQVPRGRSVERRHSVSSNRSFEQTVSNNATPAYMRPTRSSQIRSASGGSLSNVEKREDNSVESEAHHKRKEISEISVSRSQSVHSSGELASSPKKPAKSCLRSDPSLKDTTTETKPKKVMQDASMQATARVCSIGVQTSPPHSRSVSTDMHEMQSARVSPNDGRRGIAVDTKAVSTKGYAASTSSSHSRRSSVTTPDSSGTRKFQQKQQQQARRPSSIPTSAAAAMAKKVIHPSDSHSTQVRSRSGSISVSPSLLKPTMSSLQRSRSPSVVSRNDDAATSGRRMSVQAENGPQRARQPSTPRAKTPQAPTAPKQYTIPKQRSMSMDVSAGVFGKNMIKGGGRHEGYMAPTISWQLHSNESEKTREASLEDINGDLRRHSRSGSAASARDSTGRYRTVSEGKDLEPNLPKKLVQKPKRFV</sequence>
<evidence type="ECO:0000313" key="2">
    <source>
        <dbReference type="EMBL" id="TPX77256.1"/>
    </source>
</evidence>
<dbReference type="OrthoDB" id="2162361at2759"/>
<accession>A0A507FPJ5</accession>
<feature type="compositionally biased region" description="Low complexity" evidence="1">
    <location>
        <begin position="784"/>
        <end position="797"/>
    </location>
</feature>
<feature type="region of interest" description="Disordered" evidence="1">
    <location>
        <begin position="471"/>
        <end position="923"/>
    </location>
</feature>
<protein>
    <submittedName>
        <fullName evidence="2">Uncharacterized protein</fullName>
    </submittedName>
</protein>
<comment type="caution">
    <text evidence="2">The sequence shown here is derived from an EMBL/GenBank/DDBJ whole genome shotgun (WGS) entry which is preliminary data.</text>
</comment>
<feature type="compositionally biased region" description="Low complexity" evidence="1">
    <location>
        <begin position="560"/>
        <end position="571"/>
    </location>
</feature>
<feature type="compositionally biased region" description="Basic and acidic residues" evidence="1">
    <location>
        <begin position="707"/>
        <end position="722"/>
    </location>
</feature>
<feature type="compositionally biased region" description="Low complexity" evidence="1">
    <location>
        <begin position="843"/>
        <end position="855"/>
    </location>
</feature>
<feature type="compositionally biased region" description="Polar residues" evidence="1">
    <location>
        <begin position="347"/>
        <end position="373"/>
    </location>
</feature>
<feature type="region of interest" description="Disordered" evidence="1">
    <location>
        <begin position="347"/>
        <end position="443"/>
    </location>
</feature>
<feature type="compositionally biased region" description="Basic and acidic residues" evidence="1">
    <location>
        <begin position="992"/>
        <end position="1006"/>
    </location>
</feature>
<reference evidence="2 3" key="1">
    <citation type="journal article" date="2019" name="Sci. Rep.">
        <title>Comparative genomics of chytrid fungi reveal insights into the obligate biotrophic and pathogenic lifestyle of Synchytrium endobioticum.</title>
        <authorList>
            <person name="van de Vossenberg B.T.L.H."/>
            <person name="Warris S."/>
            <person name="Nguyen H.D.T."/>
            <person name="van Gent-Pelzer M.P.E."/>
            <person name="Joly D.L."/>
            <person name="van de Geest H.C."/>
            <person name="Bonants P.J.M."/>
            <person name="Smith D.S."/>
            <person name="Levesque C.A."/>
            <person name="van der Lee T.A.J."/>
        </authorList>
    </citation>
    <scope>NUCLEOTIDE SEQUENCE [LARGE SCALE GENOMIC DNA]</scope>
    <source>
        <strain evidence="2 3">CBS 675.73</strain>
    </source>
</reference>
<dbReference type="Proteomes" id="UP000320333">
    <property type="component" value="Unassembled WGS sequence"/>
</dbReference>
<feature type="compositionally biased region" description="Basic and acidic residues" evidence="1">
    <location>
        <begin position="960"/>
        <end position="969"/>
    </location>
</feature>
<feature type="compositionally biased region" description="Polar residues" evidence="1">
    <location>
        <begin position="737"/>
        <end position="750"/>
    </location>
</feature>
<feature type="compositionally biased region" description="Polar residues" evidence="1">
    <location>
        <begin position="617"/>
        <end position="632"/>
    </location>
</feature>
<feature type="compositionally biased region" description="Basic and acidic residues" evidence="1">
    <location>
        <begin position="655"/>
        <end position="667"/>
    </location>
</feature>
<keyword evidence="3" id="KW-1185">Reference proteome</keyword>
<feature type="compositionally biased region" description="Polar residues" evidence="1">
    <location>
        <begin position="860"/>
        <end position="874"/>
    </location>
</feature>
<feature type="compositionally biased region" description="Low complexity" evidence="1">
    <location>
        <begin position="502"/>
        <end position="533"/>
    </location>
</feature>
<organism evidence="2 3">
    <name type="scientific">Chytriomyces confervae</name>
    <dbReference type="NCBI Taxonomy" id="246404"/>
    <lineage>
        <taxon>Eukaryota</taxon>
        <taxon>Fungi</taxon>
        <taxon>Fungi incertae sedis</taxon>
        <taxon>Chytridiomycota</taxon>
        <taxon>Chytridiomycota incertae sedis</taxon>
        <taxon>Chytridiomycetes</taxon>
        <taxon>Chytridiales</taxon>
        <taxon>Chytriomycetaceae</taxon>
        <taxon>Chytriomyces</taxon>
    </lineage>
</organism>
<gene>
    <name evidence="2" type="ORF">CcCBS67573_g01468</name>
</gene>
<feature type="compositionally biased region" description="Polar residues" evidence="1">
    <location>
        <begin position="572"/>
        <end position="596"/>
    </location>
</feature>
<dbReference type="AlphaFoldDB" id="A0A507FPJ5"/>
<feature type="compositionally biased region" description="Polar residues" evidence="1">
    <location>
        <begin position="536"/>
        <end position="545"/>
    </location>
</feature>
<proteinExistence type="predicted"/>
<feature type="compositionally biased region" description="Low complexity" evidence="1">
    <location>
        <begin position="401"/>
        <end position="420"/>
    </location>
</feature>
<evidence type="ECO:0000256" key="1">
    <source>
        <dbReference type="SAM" id="MobiDB-lite"/>
    </source>
</evidence>
<name>A0A507FPJ5_9FUNG</name>
<evidence type="ECO:0000313" key="3">
    <source>
        <dbReference type="Proteomes" id="UP000320333"/>
    </source>
</evidence>
<feature type="compositionally biased region" description="Low complexity" evidence="1">
    <location>
        <begin position="676"/>
        <end position="688"/>
    </location>
</feature>
<feature type="region of interest" description="Disordered" evidence="1">
    <location>
        <begin position="960"/>
        <end position="1021"/>
    </location>
</feature>
<feature type="compositionally biased region" description="Basic and acidic residues" evidence="1">
    <location>
        <begin position="598"/>
        <end position="615"/>
    </location>
</feature>
<feature type="compositionally biased region" description="Low complexity" evidence="1">
    <location>
        <begin position="377"/>
        <end position="391"/>
    </location>
</feature>
<feature type="compositionally biased region" description="Polar residues" evidence="1">
    <location>
        <begin position="639"/>
        <end position="654"/>
    </location>
</feature>